<feature type="compositionally biased region" description="Polar residues" evidence="1">
    <location>
        <begin position="11"/>
        <end position="28"/>
    </location>
</feature>
<feature type="region of interest" description="Disordered" evidence="1">
    <location>
        <begin position="1"/>
        <end position="32"/>
    </location>
</feature>
<name>A0A813WLM2_9BILA</name>
<feature type="compositionally biased region" description="Basic and acidic residues" evidence="1">
    <location>
        <begin position="1"/>
        <end position="10"/>
    </location>
</feature>
<dbReference type="InterPro" id="IPR032728">
    <property type="entry name" value="BBS1_N"/>
</dbReference>
<accession>A0A813WLM2</accession>
<dbReference type="PANTHER" id="PTHR20870:SF0">
    <property type="entry name" value="BARDET-BIEDL SYNDROME 1 PROTEIN"/>
    <property type="match status" value="1"/>
</dbReference>
<dbReference type="GO" id="GO:0005930">
    <property type="term" value="C:axoneme"/>
    <property type="evidence" value="ECO:0007669"/>
    <property type="project" value="TreeGrafter"/>
</dbReference>
<dbReference type="AlphaFoldDB" id="A0A813WLM2"/>
<dbReference type="PANTHER" id="PTHR20870">
    <property type="entry name" value="BARDET-BIEDL SYNDROME 1 PROTEIN"/>
    <property type="match status" value="1"/>
</dbReference>
<protein>
    <recommendedName>
        <fullName evidence="2">Bardet-Biedl syndrome 1 N-terminal domain-containing protein</fullName>
    </recommendedName>
</protein>
<evidence type="ECO:0000313" key="3">
    <source>
        <dbReference type="EMBL" id="CAF0859184.1"/>
    </source>
</evidence>
<dbReference type="GO" id="GO:0005113">
    <property type="term" value="F:patched binding"/>
    <property type="evidence" value="ECO:0007669"/>
    <property type="project" value="TreeGrafter"/>
</dbReference>
<evidence type="ECO:0000259" key="2">
    <source>
        <dbReference type="Pfam" id="PF14779"/>
    </source>
</evidence>
<dbReference type="GO" id="GO:0061512">
    <property type="term" value="P:protein localization to cilium"/>
    <property type="evidence" value="ECO:0007669"/>
    <property type="project" value="TreeGrafter"/>
</dbReference>
<evidence type="ECO:0000313" key="4">
    <source>
        <dbReference type="Proteomes" id="UP000663882"/>
    </source>
</evidence>
<dbReference type="InterPro" id="IPR028784">
    <property type="entry name" value="BBS1"/>
</dbReference>
<feature type="domain" description="Bardet-Biedl syndrome 1 N-terminal" evidence="2">
    <location>
        <begin position="38"/>
        <end position="190"/>
    </location>
</feature>
<dbReference type="GO" id="GO:0005813">
    <property type="term" value="C:centrosome"/>
    <property type="evidence" value="ECO:0007669"/>
    <property type="project" value="TreeGrafter"/>
</dbReference>
<dbReference type="GO" id="GO:1905515">
    <property type="term" value="P:non-motile cilium assembly"/>
    <property type="evidence" value="ECO:0007669"/>
    <property type="project" value="InterPro"/>
</dbReference>
<comment type="caution">
    <text evidence="3">The sequence shown here is derived from an EMBL/GenBank/DDBJ whole genome shotgun (WGS) entry which is preliminary data.</text>
</comment>
<dbReference type="Proteomes" id="UP000663882">
    <property type="component" value="Unassembled WGS sequence"/>
</dbReference>
<gene>
    <name evidence="3" type="ORF">RFH988_LOCUS6875</name>
</gene>
<dbReference type="GO" id="GO:0034464">
    <property type="term" value="C:BBSome"/>
    <property type="evidence" value="ECO:0007669"/>
    <property type="project" value="InterPro"/>
</dbReference>
<evidence type="ECO:0000256" key="1">
    <source>
        <dbReference type="SAM" id="MobiDB-lite"/>
    </source>
</evidence>
<organism evidence="3 4">
    <name type="scientific">Rotaria sordida</name>
    <dbReference type="NCBI Taxonomy" id="392033"/>
    <lineage>
        <taxon>Eukaryota</taxon>
        <taxon>Metazoa</taxon>
        <taxon>Spiralia</taxon>
        <taxon>Gnathifera</taxon>
        <taxon>Rotifera</taxon>
        <taxon>Eurotatoria</taxon>
        <taxon>Bdelloidea</taxon>
        <taxon>Philodinida</taxon>
        <taxon>Philodinidae</taxon>
        <taxon>Rotaria</taxon>
    </lineage>
</organism>
<dbReference type="OrthoDB" id="10259809at2759"/>
<dbReference type="Pfam" id="PF14779">
    <property type="entry name" value="BBS1"/>
    <property type="match status" value="1"/>
</dbReference>
<proteinExistence type="predicted"/>
<reference evidence="3" key="1">
    <citation type="submission" date="2021-02" db="EMBL/GenBank/DDBJ databases">
        <authorList>
            <person name="Nowell W R."/>
        </authorList>
    </citation>
    <scope>NUCLEOTIDE SEQUENCE</scope>
</reference>
<sequence>MALIKGDKSSSKYNQEVANNNENETRPTTAVADPKSKWLPAHADFVAGINTVETCMELVDLFAEGSVNLVIADFGNILLMPKLQTKLKVFKGFSLLKENNLTDLPCAVVACYMDTLQPRIPALAVASGSAVFLFKSLRPYYKFVLPQLDIAQVEKDVWLKAREGNIDIQAMHDVLNDLHRAGTTTLTHRSYM</sequence>
<dbReference type="GO" id="GO:0005119">
    <property type="term" value="F:smoothened binding"/>
    <property type="evidence" value="ECO:0007669"/>
    <property type="project" value="TreeGrafter"/>
</dbReference>
<dbReference type="EMBL" id="CAJNOO010000212">
    <property type="protein sequence ID" value="CAF0859184.1"/>
    <property type="molecule type" value="Genomic_DNA"/>
</dbReference>